<evidence type="ECO:0000259" key="6">
    <source>
        <dbReference type="PROSITE" id="PS50835"/>
    </source>
</evidence>
<dbReference type="Gene3D" id="2.60.40.10">
    <property type="entry name" value="Immunoglobulins"/>
    <property type="match status" value="1"/>
</dbReference>
<sequence>MQTPPDVKAEFNQQVILTCNYETSSTQASLQWYVQQPGMSLRFLLLRELYKKEEAVFGTKYSSKLNAEMKTFELRISSVSVSDSGVYYCALRPT</sequence>
<keyword evidence="1" id="KW-0732">Signal</keyword>
<dbReference type="SMART" id="SM00406">
    <property type="entry name" value="IGv"/>
    <property type="match status" value="1"/>
</dbReference>
<dbReference type="SUPFAM" id="SSF48726">
    <property type="entry name" value="Immunoglobulin"/>
    <property type="match status" value="1"/>
</dbReference>
<keyword evidence="4" id="KW-0393">Immunoglobulin domain</keyword>
<evidence type="ECO:0000256" key="4">
    <source>
        <dbReference type="ARBA" id="ARBA00023319"/>
    </source>
</evidence>
<proteinExistence type="predicted"/>
<dbReference type="InterPro" id="IPR051287">
    <property type="entry name" value="TCR_variable_region"/>
</dbReference>
<keyword evidence="5" id="KW-0391">Immunity</keyword>
<protein>
    <recommendedName>
        <fullName evidence="6">Ig-like domain-containing protein</fullName>
    </recommendedName>
</protein>
<accession>A0A974E2M0</accession>
<dbReference type="PROSITE" id="PS50835">
    <property type="entry name" value="IG_LIKE"/>
    <property type="match status" value="1"/>
</dbReference>
<dbReference type="InterPro" id="IPR013783">
    <property type="entry name" value="Ig-like_fold"/>
</dbReference>
<reference evidence="8" key="1">
    <citation type="journal article" date="2016" name="Nature">
        <title>Genome evolution in the allotetraploid frog Xenopus laevis.</title>
        <authorList>
            <person name="Session A.M."/>
            <person name="Uno Y."/>
            <person name="Kwon T."/>
            <person name="Chapman J.A."/>
            <person name="Toyoda A."/>
            <person name="Takahashi S."/>
            <person name="Fukui A."/>
            <person name="Hikosaka A."/>
            <person name="Suzuki A."/>
            <person name="Kondo M."/>
            <person name="van Heeringen S.J."/>
            <person name="Quigley I."/>
            <person name="Heinz S."/>
            <person name="Ogino H."/>
            <person name="Ochi H."/>
            <person name="Hellsten U."/>
            <person name="Lyons J.B."/>
            <person name="Simakov O."/>
            <person name="Putnam N."/>
            <person name="Stites J."/>
            <person name="Kuroki Y."/>
            <person name="Tanaka T."/>
            <person name="Michiue T."/>
            <person name="Watanabe M."/>
            <person name="Bogdanovic O."/>
            <person name="Lister R."/>
            <person name="Georgiou G."/>
            <person name="Paranjpe S.S."/>
            <person name="van Kruijsbergen I."/>
            <person name="Shu S."/>
            <person name="Carlson J."/>
            <person name="Kinoshita T."/>
            <person name="Ohta Y."/>
            <person name="Mawaribuchi S."/>
            <person name="Jenkins J."/>
            <person name="Grimwood J."/>
            <person name="Schmutz J."/>
            <person name="Mitros T."/>
            <person name="Mozaffari S.V."/>
            <person name="Suzuki Y."/>
            <person name="Haramoto Y."/>
            <person name="Yamamoto T.S."/>
            <person name="Takagi C."/>
            <person name="Heald R."/>
            <person name="Miller K."/>
            <person name="Haudenschild C."/>
            <person name="Kitzman J."/>
            <person name="Nakayama T."/>
            <person name="Izutsu Y."/>
            <person name="Robert J."/>
            <person name="Fortriede J."/>
            <person name="Burns K."/>
            <person name="Lotay V."/>
            <person name="Karimi K."/>
            <person name="Yasuoka Y."/>
            <person name="Dichmann D.S."/>
            <person name="Flajnik M.F."/>
            <person name="Houston D.W."/>
            <person name="Shendure J."/>
            <person name="DuPasquier L."/>
            <person name="Vize P.D."/>
            <person name="Zorn A.M."/>
            <person name="Ito M."/>
            <person name="Marcotte E.M."/>
            <person name="Wallingford J.B."/>
            <person name="Ito Y."/>
            <person name="Asashima M."/>
            <person name="Ueno N."/>
            <person name="Matsuda Y."/>
            <person name="Veenstra G.J."/>
            <person name="Fujiyama A."/>
            <person name="Harland R.M."/>
            <person name="Taira M."/>
            <person name="Rokhsar D.S."/>
        </authorList>
    </citation>
    <scope>NUCLEOTIDE SEQUENCE [LARGE SCALE GENOMIC DNA]</scope>
    <source>
        <strain evidence="8">J</strain>
    </source>
</reference>
<feature type="non-terminal residue" evidence="7">
    <location>
        <position position="94"/>
    </location>
</feature>
<dbReference type="Pfam" id="PF07686">
    <property type="entry name" value="V-set"/>
    <property type="match status" value="1"/>
</dbReference>
<dbReference type="GO" id="GO:0002250">
    <property type="term" value="P:adaptive immune response"/>
    <property type="evidence" value="ECO:0007669"/>
    <property type="project" value="UniProtKB-KW"/>
</dbReference>
<feature type="domain" description="Ig-like" evidence="6">
    <location>
        <begin position="1"/>
        <end position="94"/>
    </location>
</feature>
<keyword evidence="5" id="KW-1279">T cell receptor</keyword>
<dbReference type="InterPro" id="IPR007110">
    <property type="entry name" value="Ig-like_dom"/>
</dbReference>
<evidence type="ECO:0000256" key="1">
    <source>
        <dbReference type="ARBA" id="ARBA00022729"/>
    </source>
</evidence>
<gene>
    <name evidence="7" type="ORF">XELAEV_180072781mg</name>
</gene>
<evidence type="ECO:0000313" key="7">
    <source>
        <dbReference type="EMBL" id="OCU01488.1"/>
    </source>
</evidence>
<evidence type="ECO:0000256" key="5">
    <source>
        <dbReference type="ARBA" id="ARBA00043266"/>
    </source>
</evidence>
<evidence type="ECO:0000256" key="2">
    <source>
        <dbReference type="ARBA" id="ARBA00023130"/>
    </source>
</evidence>
<dbReference type="InterPro" id="IPR036179">
    <property type="entry name" value="Ig-like_dom_sf"/>
</dbReference>
<dbReference type="PANTHER" id="PTHR19367:SF18">
    <property type="entry name" value="T CELL RECEPTOR ALPHA VARIABLE 16"/>
    <property type="match status" value="1"/>
</dbReference>
<dbReference type="Proteomes" id="UP000694892">
    <property type="component" value="Chromosome 1L"/>
</dbReference>
<dbReference type="AlphaFoldDB" id="A0A974E2M0"/>
<keyword evidence="2" id="KW-1064">Adaptive immunity</keyword>
<evidence type="ECO:0000313" key="8">
    <source>
        <dbReference type="Proteomes" id="UP000694892"/>
    </source>
</evidence>
<dbReference type="InterPro" id="IPR013106">
    <property type="entry name" value="Ig_V-set"/>
</dbReference>
<dbReference type="PANTHER" id="PTHR19367">
    <property type="entry name" value="T-CELL RECEPTOR ALPHA CHAIN V REGION"/>
    <property type="match status" value="1"/>
</dbReference>
<keyword evidence="3" id="KW-0675">Receptor</keyword>
<dbReference type="EMBL" id="CM004466">
    <property type="protein sequence ID" value="OCU01488.1"/>
    <property type="molecule type" value="Genomic_DNA"/>
</dbReference>
<evidence type="ECO:0000256" key="3">
    <source>
        <dbReference type="ARBA" id="ARBA00023170"/>
    </source>
</evidence>
<organism evidence="7 8">
    <name type="scientific">Xenopus laevis</name>
    <name type="common">African clawed frog</name>
    <dbReference type="NCBI Taxonomy" id="8355"/>
    <lineage>
        <taxon>Eukaryota</taxon>
        <taxon>Metazoa</taxon>
        <taxon>Chordata</taxon>
        <taxon>Craniata</taxon>
        <taxon>Vertebrata</taxon>
        <taxon>Euteleostomi</taxon>
        <taxon>Amphibia</taxon>
        <taxon>Batrachia</taxon>
        <taxon>Anura</taxon>
        <taxon>Pipoidea</taxon>
        <taxon>Pipidae</taxon>
        <taxon>Xenopodinae</taxon>
        <taxon>Xenopus</taxon>
        <taxon>Xenopus</taxon>
    </lineage>
</organism>
<dbReference type="GO" id="GO:0042101">
    <property type="term" value="C:T cell receptor complex"/>
    <property type="evidence" value="ECO:0007669"/>
    <property type="project" value="UniProtKB-KW"/>
</dbReference>
<name>A0A974E2M0_XENLA</name>